<evidence type="ECO:0000256" key="2">
    <source>
        <dbReference type="RuleBase" id="RU003452"/>
    </source>
</evidence>
<dbReference type="AlphaFoldDB" id="A0AAW6T2A2"/>
<dbReference type="InterPro" id="IPR053710">
    <property type="entry name" value="Arylamine_NAT_domain_sf"/>
</dbReference>
<gene>
    <name evidence="3" type="ORF">P5X88_15705</name>
</gene>
<dbReference type="Gene3D" id="3.30.2140.20">
    <property type="match status" value="1"/>
</dbReference>
<evidence type="ECO:0000256" key="1">
    <source>
        <dbReference type="ARBA" id="ARBA00006547"/>
    </source>
</evidence>
<dbReference type="EMBL" id="JAROYP010000009">
    <property type="protein sequence ID" value="MDH5162381.1"/>
    <property type="molecule type" value="Genomic_DNA"/>
</dbReference>
<dbReference type="SUPFAM" id="SSF54001">
    <property type="entry name" value="Cysteine proteinases"/>
    <property type="match status" value="1"/>
</dbReference>
<comment type="caution">
    <text evidence="3">The sequence shown here is derived from an EMBL/GenBank/DDBJ whole genome shotgun (WGS) entry which is preliminary data.</text>
</comment>
<organism evidence="3 4">
    <name type="scientific">Heyndrickxia oleronia</name>
    <dbReference type="NCBI Taxonomy" id="38875"/>
    <lineage>
        <taxon>Bacteria</taxon>
        <taxon>Bacillati</taxon>
        <taxon>Bacillota</taxon>
        <taxon>Bacilli</taxon>
        <taxon>Bacillales</taxon>
        <taxon>Bacillaceae</taxon>
        <taxon>Heyndrickxia</taxon>
    </lineage>
</organism>
<dbReference type="PRINTS" id="PR01543">
    <property type="entry name" value="ANATRNSFRASE"/>
</dbReference>
<reference evidence="3" key="1">
    <citation type="submission" date="2023-03" db="EMBL/GenBank/DDBJ databases">
        <title>Bacterial isolates from washroom surfaces on a university campus.</title>
        <authorList>
            <person name="Holman D.B."/>
            <person name="Gzyl K.E."/>
            <person name="Taheri A.E."/>
        </authorList>
    </citation>
    <scope>NUCLEOTIDE SEQUENCE</scope>
    <source>
        <strain evidence="3">RD03</strain>
    </source>
</reference>
<accession>A0AAW6T2A2</accession>
<dbReference type="InterPro" id="IPR038765">
    <property type="entry name" value="Papain-like_cys_pep_sf"/>
</dbReference>
<dbReference type="Proteomes" id="UP001159179">
    <property type="component" value="Unassembled WGS sequence"/>
</dbReference>
<dbReference type="InterPro" id="IPR001447">
    <property type="entry name" value="Arylamine_N-AcTrfase"/>
</dbReference>
<sequence>MSNLNLLFRERIGFPINKSITFEDLDIILEKTAKTIPFENLCIMSKSTSELTKNNLINKILHKKQGGLCYDLNAILYLFLLENGFQATLFRGVIYNQAKQEWNSIGKTHVAIIVNHNEQRFLVDTGFGGNLPLKPIPLNGEIVSSDNGEFRVKQENSVHGDYLFFMKLKYKDDDWKMGYAFKSNETINDVTALNEIQKIIVEHDESPFNKKPLITILTDSGNLTLTDTSYTEWINGKVYKKEVDKKSFTDILNKSFGIK</sequence>
<evidence type="ECO:0000313" key="4">
    <source>
        <dbReference type="Proteomes" id="UP001159179"/>
    </source>
</evidence>
<dbReference type="Pfam" id="PF00797">
    <property type="entry name" value="Acetyltransf_2"/>
    <property type="match status" value="1"/>
</dbReference>
<evidence type="ECO:0000313" key="3">
    <source>
        <dbReference type="EMBL" id="MDH5162381.1"/>
    </source>
</evidence>
<dbReference type="GO" id="GO:0016407">
    <property type="term" value="F:acetyltransferase activity"/>
    <property type="evidence" value="ECO:0007669"/>
    <property type="project" value="InterPro"/>
</dbReference>
<comment type="similarity">
    <text evidence="1 2">Belongs to the arylamine N-acetyltransferase family.</text>
</comment>
<dbReference type="PANTHER" id="PTHR11786">
    <property type="entry name" value="N-HYDROXYARYLAMINE O-ACETYLTRANSFERASE"/>
    <property type="match status" value="1"/>
</dbReference>
<dbReference type="RefSeq" id="WP_280617321.1">
    <property type="nucleotide sequence ID" value="NZ_JAROYP010000009.1"/>
</dbReference>
<protein>
    <submittedName>
        <fullName evidence="3">Arylamine N-acetyltransferase</fullName>
    </submittedName>
</protein>
<proteinExistence type="inferred from homology"/>
<name>A0AAW6T2A2_9BACI</name>
<dbReference type="PANTHER" id="PTHR11786:SF0">
    <property type="entry name" value="ARYLAMINE N-ACETYLTRANSFERASE 4-RELATED"/>
    <property type="match status" value="1"/>
</dbReference>